<dbReference type="GeneID" id="300575210"/>
<evidence type="ECO:0000313" key="2">
    <source>
        <dbReference type="EMBL" id="TFB04611.1"/>
    </source>
</evidence>
<protein>
    <submittedName>
        <fullName evidence="2">Uncharacterized protein</fullName>
    </submittedName>
</protein>
<feature type="compositionally biased region" description="Basic residues" evidence="1">
    <location>
        <begin position="98"/>
        <end position="107"/>
    </location>
</feature>
<dbReference type="EMBL" id="PPTA01000004">
    <property type="protein sequence ID" value="TFB04611.1"/>
    <property type="molecule type" value="Genomic_DNA"/>
</dbReference>
<gene>
    <name evidence="2" type="ORF">CCMA1212_003410</name>
</gene>
<keyword evidence="3" id="KW-1185">Reference proteome</keyword>
<evidence type="ECO:0000313" key="3">
    <source>
        <dbReference type="Proteomes" id="UP001642720"/>
    </source>
</evidence>
<proteinExistence type="predicted"/>
<organism evidence="2 3">
    <name type="scientific">Trichoderma ghanense</name>
    <dbReference type="NCBI Taxonomy" id="65468"/>
    <lineage>
        <taxon>Eukaryota</taxon>
        <taxon>Fungi</taxon>
        <taxon>Dikarya</taxon>
        <taxon>Ascomycota</taxon>
        <taxon>Pezizomycotina</taxon>
        <taxon>Sordariomycetes</taxon>
        <taxon>Hypocreomycetidae</taxon>
        <taxon>Hypocreales</taxon>
        <taxon>Hypocreaceae</taxon>
        <taxon>Trichoderma</taxon>
    </lineage>
</organism>
<accession>A0ABY2H901</accession>
<dbReference type="Proteomes" id="UP001642720">
    <property type="component" value="Unassembled WGS sequence"/>
</dbReference>
<evidence type="ECO:0000256" key="1">
    <source>
        <dbReference type="SAM" id="MobiDB-lite"/>
    </source>
</evidence>
<feature type="region of interest" description="Disordered" evidence="1">
    <location>
        <begin position="62"/>
        <end position="109"/>
    </location>
</feature>
<comment type="caution">
    <text evidence="2">The sequence shown here is derived from an EMBL/GenBank/DDBJ whole genome shotgun (WGS) entry which is preliminary data.</text>
</comment>
<reference evidence="2 3" key="1">
    <citation type="submission" date="2018-01" db="EMBL/GenBank/DDBJ databases">
        <title>Genome characterization of the sugarcane-associated fungus Trichoderma ghanense CCMA-1212 and their application in lignocelulose bioconversion.</title>
        <authorList>
            <person name="Steindorff A.S."/>
            <person name="Mendes T.D."/>
            <person name="Vilela E.S.D."/>
            <person name="Rodrigues D.S."/>
            <person name="Formighieri E.F."/>
            <person name="Melo I.S."/>
            <person name="Favaro L.C.L."/>
        </authorList>
    </citation>
    <scope>NUCLEOTIDE SEQUENCE [LARGE SCALE GENOMIC DNA]</scope>
    <source>
        <strain evidence="2 3">CCMA-1212</strain>
    </source>
</reference>
<sequence length="150" mass="15466">MKDGGAASPDRVLERLDLKLVAARVSLLVAACCRFFVAVCWRLAAGVWLAVGGSSGFGDHDPAPIPPLLAGEAEGPTRPVPPGEEAVGMPAEAEATRRAPHGLRRRGTAVAHEAARIAPTAAPHLPPPSAPAPKRLSQVIHTCAARDASI</sequence>
<name>A0ABY2H901_9HYPO</name>
<dbReference type="RefSeq" id="XP_073560812.1">
    <property type="nucleotide sequence ID" value="XM_073700760.1"/>
</dbReference>